<organism evidence="3 4">
    <name type="scientific">Reticulomyxa filosa</name>
    <dbReference type="NCBI Taxonomy" id="46433"/>
    <lineage>
        <taxon>Eukaryota</taxon>
        <taxon>Sar</taxon>
        <taxon>Rhizaria</taxon>
        <taxon>Retaria</taxon>
        <taxon>Foraminifera</taxon>
        <taxon>Monothalamids</taxon>
        <taxon>Reticulomyxidae</taxon>
        <taxon>Reticulomyxa</taxon>
    </lineage>
</organism>
<feature type="transmembrane region" description="Helical" evidence="2">
    <location>
        <begin position="273"/>
        <end position="295"/>
    </location>
</feature>
<keyword evidence="4" id="KW-1185">Reference proteome</keyword>
<dbReference type="Proteomes" id="UP000023152">
    <property type="component" value="Unassembled WGS sequence"/>
</dbReference>
<feature type="transmembrane region" description="Helical" evidence="2">
    <location>
        <begin position="478"/>
        <end position="496"/>
    </location>
</feature>
<keyword evidence="2" id="KW-0812">Transmembrane</keyword>
<feature type="transmembrane region" description="Helical" evidence="2">
    <location>
        <begin position="231"/>
        <end position="253"/>
    </location>
</feature>
<name>X6LZ20_RETFI</name>
<protein>
    <submittedName>
        <fullName evidence="3">Uncharacterized protein</fullName>
    </submittedName>
</protein>
<feature type="transmembrane region" description="Helical" evidence="2">
    <location>
        <begin position="437"/>
        <end position="458"/>
    </location>
</feature>
<sequence>MYFGFQSRRLQRQYVFFCESNNNDNNTNNNDDDNDNDSDLPANELPLSQYETEDENNSSSAFHFTEVHIVFMLFLPSLITTNVLMWNLGPEQPIFEKRVQELPIEYVYAMGPEYIDLESSVFSMSVNMSRKGDAFTEEKPSEFVSMAESLGHKNSDLSDSPIESMLIYHKAWIEHQSTAISLHRSPWLQFLYCTLFCICSMCTLELCQWYVSQYFNNHDIFHTNPWLQFTLFLVFFLSFVLIKSVLKSVGFLIDMGKTRGSFFYCQGEMMGLLYYYVFYRVLLTAVNSVYVFIALQCIHLTMEWLMYAFRCSNLYVSFLNRMLSSFTSPSSLLSKAKPDDSLVGRFLSFAEVAQRIFFKAYTKSLQRSNSRNTILHQNAYNNWVSFLCLDFGIRLIVMSYTFFGFVICFFVVRFGYNRHIFLYFGDITLHHIRRSMLILFISFVLETFNAILMQRFWWKNHLQKAVLARCHYLLQNQFFRLFFIVALAVFPGKLFVAEVGISNGFKSSCNIL</sequence>
<proteinExistence type="predicted"/>
<evidence type="ECO:0000256" key="1">
    <source>
        <dbReference type="SAM" id="MobiDB-lite"/>
    </source>
</evidence>
<keyword evidence="2" id="KW-1133">Transmembrane helix</keyword>
<feature type="transmembrane region" description="Helical" evidence="2">
    <location>
        <begin position="67"/>
        <end position="88"/>
    </location>
</feature>
<reference evidence="3 4" key="1">
    <citation type="journal article" date="2013" name="Curr. Biol.">
        <title>The Genome of the Foraminiferan Reticulomyxa filosa.</title>
        <authorList>
            <person name="Glockner G."/>
            <person name="Hulsmann N."/>
            <person name="Schleicher M."/>
            <person name="Noegel A.A."/>
            <person name="Eichinger L."/>
            <person name="Gallinger C."/>
            <person name="Pawlowski J."/>
            <person name="Sierra R."/>
            <person name="Euteneuer U."/>
            <person name="Pillet L."/>
            <person name="Moustafa A."/>
            <person name="Platzer M."/>
            <person name="Groth M."/>
            <person name="Szafranski K."/>
            <person name="Schliwa M."/>
        </authorList>
    </citation>
    <scope>NUCLEOTIDE SEQUENCE [LARGE SCALE GENOMIC DNA]</scope>
</reference>
<comment type="caution">
    <text evidence="3">The sequence shown here is derived from an EMBL/GenBank/DDBJ whole genome shotgun (WGS) entry which is preliminary data.</text>
</comment>
<dbReference type="AlphaFoldDB" id="X6LZ20"/>
<accession>X6LZ20</accession>
<keyword evidence="2" id="KW-0472">Membrane</keyword>
<evidence type="ECO:0000256" key="2">
    <source>
        <dbReference type="SAM" id="Phobius"/>
    </source>
</evidence>
<gene>
    <name evidence="3" type="ORF">RFI_31421</name>
</gene>
<feature type="transmembrane region" description="Helical" evidence="2">
    <location>
        <begin position="190"/>
        <end position="211"/>
    </location>
</feature>
<evidence type="ECO:0000313" key="4">
    <source>
        <dbReference type="Proteomes" id="UP000023152"/>
    </source>
</evidence>
<dbReference type="EMBL" id="ASPP01027619">
    <property type="protein sequence ID" value="ETO05975.1"/>
    <property type="molecule type" value="Genomic_DNA"/>
</dbReference>
<evidence type="ECO:0000313" key="3">
    <source>
        <dbReference type="EMBL" id="ETO05975.1"/>
    </source>
</evidence>
<feature type="transmembrane region" description="Helical" evidence="2">
    <location>
        <begin position="391"/>
        <end position="416"/>
    </location>
</feature>
<feature type="region of interest" description="Disordered" evidence="1">
    <location>
        <begin position="21"/>
        <end position="44"/>
    </location>
</feature>